<feature type="region of interest" description="Disordered" evidence="6">
    <location>
        <begin position="315"/>
        <end position="336"/>
    </location>
</feature>
<evidence type="ECO:0000256" key="4">
    <source>
        <dbReference type="ARBA" id="ARBA00023295"/>
    </source>
</evidence>
<dbReference type="Gene3D" id="2.115.10.20">
    <property type="entry name" value="Glycosyl hydrolase domain, family 43"/>
    <property type="match status" value="1"/>
</dbReference>
<dbReference type="InterPro" id="IPR023296">
    <property type="entry name" value="Glyco_hydro_beta-prop_sf"/>
</dbReference>
<dbReference type="Pfam" id="PF04616">
    <property type="entry name" value="Glyco_hydro_43"/>
    <property type="match status" value="1"/>
</dbReference>
<reference evidence="7 8" key="1">
    <citation type="submission" date="2019-05" db="EMBL/GenBank/DDBJ databases">
        <title>Draft Genome Sequences of Six Type Strains of the Genus Massilia.</title>
        <authorList>
            <person name="Miess H."/>
            <person name="Frediansyhah A."/>
            <person name="Gross H."/>
        </authorList>
    </citation>
    <scope>NUCLEOTIDE SEQUENCE [LARGE SCALE GENOMIC DNA]</scope>
    <source>
        <strain evidence="7 8">DSMZ 26121</strain>
    </source>
</reference>
<gene>
    <name evidence="7" type="ORF">FCL38_26535</name>
</gene>
<protein>
    <submittedName>
        <fullName evidence="7">Alpha-N-arabinofuranosidase</fullName>
    </submittedName>
</protein>
<dbReference type="InterPro" id="IPR016828">
    <property type="entry name" value="Alpha-L-arabinofuranosidase"/>
</dbReference>
<dbReference type="CDD" id="cd18817">
    <property type="entry name" value="GH43f_LbAraf43-like"/>
    <property type="match status" value="1"/>
</dbReference>
<dbReference type="Proteomes" id="UP000298763">
    <property type="component" value="Chromosome"/>
</dbReference>
<keyword evidence="8" id="KW-1185">Reference proteome</keyword>
<dbReference type="PANTHER" id="PTHR43817">
    <property type="entry name" value="GLYCOSYL HYDROLASE"/>
    <property type="match status" value="1"/>
</dbReference>
<proteinExistence type="inferred from homology"/>
<dbReference type="EMBL" id="CP040017">
    <property type="protein sequence ID" value="QCP13600.1"/>
    <property type="molecule type" value="Genomic_DNA"/>
</dbReference>
<evidence type="ECO:0000256" key="5">
    <source>
        <dbReference type="RuleBase" id="RU361187"/>
    </source>
</evidence>
<dbReference type="PANTHER" id="PTHR43817:SF1">
    <property type="entry name" value="HYDROLASE, FAMILY 43, PUTATIVE (AFU_ORTHOLOGUE AFUA_3G01660)-RELATED"/>
    <property type="match status" value="1"/>
</dbReference>
<evidence type="ECO:0000256" key="1">
    <source>
        <dbReference type="ARBA" id="ARBA00009865"/>
    </source>
</evidence>
<dbReference type="InterPro" id="IPR006710">
    <property type="entry name" value="Glyco_hydro_43"/>
</dbReference>
<accession>A0ABX5UQM8</accession>
<keyword evidence="4 5" id="KW-0326">Glycosidase</keyword>
<evidence type="ECO:0000256" key="6">
    <source>
        <dbReference type="SAM" id="MobiDB-lite"/>
    </source>
</evidence>
<dbReference type="PIRSF" id="PIRSF025414">
    <property type="entry name" value="Alpha-L-arabinofuranosidase"/>
    <property type="match status" value="1"/>
</dbReference>
<organism evidence="7 8">
    <name type="scientific">Pseudoduganella umbonata</name>
    <dbReference type="NCBI Taxonomy" id="864828"/>
    <lineage>
        <taxon>Bacteria</taxon>
        <taxon>Pseudomonadati</taxon>
        <taxon>Pseudomonadota</taxon>
        <taxon>Betaproteobacteria</taxon>
        <taxon>Burkholderiales</taxon>
        <taxon>Oxalobacteraceae</taxon>
        <taxon>Telluria group</taxon>
        <taxon>Pseudoduganella</taxon>
    </lineage>
</organism>
<sequence length="336" mass="37646">MAALFLLGAPAHAASTAASAAPAFNNPLVKQRADPHVTLQPDGWYYYTATVPEYDRIEVRRARSLDELGKADVHTVWRKHDKGEMGAHIWAPEMHRIGGKWYIYFTAGRSDAIWEIRLYVLECESDDPLRGPWKERGQLKTGWESFALDATTFELNDRRYLLWTQRPKDHGKKQTDIYIAPMDTPLSISGPAVLLTEPEYAWEKVKHAVNEAPSVLVKNGRVFMTYSASATDANYALGMLTAPADANLLDRKSWTKSPQPVLASSVENGQYGPGHNSFTTTPDGKTDILVYHARNYRDIVGDPLRNPDRHTRAQAISWRADGTPDFGAPVADKQNR</sequence>
<keyword evidence="2" id="KW-0732">Signal</keyword>
<evidence type="ECO:0000313" key="7">
    <source>
        <dbReference type="EMBL" id="QCP13600.1"/>
    </source>
</evidence>
<evidence type="ECO:0000256" key="3">
    <source>
        <dbReference type="ARBA" id="ARBA00022801"/>
    </source>
</evidence>
<feature type="region of interest" description="Disordered" evidence="6">
    <location>
        <begin position="263"/>
        <end position="283"/>
    </location>
</feature>
<comment type="similarity">
    <text evidence="1 5">Belongs to the glycosyl hydrolase 43 family.</text>
</comment>
<keyword evidence="3 5" id="KW-0378">Hydrolase</keyword>
<name>A0ABX5UQM8_9BURK</name>
<dbReference type="SUPFAM" id="SSF75005">
    <property type="entry name" value="Arabinanase/levansucrase/invertase"/>
    <property type="match status" value="1"/>
</dbReference>
<evidence type="ECO:0000256" key="2">
    <source>
        <dbReference type="ARBA" id="ARBA00022729"/>
    </source>
</evidence>
<evidence type="ECO:0000313" key="8">
    <source>
        <dbReference type="Proteomes" id="UP000298763"/>
    </source>
</evidence>